<dbReference type="InterPro" id="IPR000816">
    <property type="entry name" value="Peptidase_C15"/>
</dbReference>
<dbReference type="STRING" id="131310.A0A0N4ZT71"/>
<dbReference type="PANTHER" id="PTHR23402">
    <property type="entry name" value="PROTEASE FAMILY C15 PYROGLUTAMYL-PEPTIDASE I-RELATED"/>
    <property type="match status" value="1"/>
</dbReference>
<dbReference type="Proteomes" id="UP000038045">
    <property type="component" value="Unplaced"/>
</dbReference>
<evidence type="ECO:0000256" key="3">
    <source>
        <dbReference type="ARBA" id="ARBA00022670"/>
    </source>
</evidence>
<keyword evidence="5" id="KW-0788">Thiol protease</keyword>
<dbReference type="InterPro" id="IPR016125">
    <property type="entry name" value="Peptidase_C15-like"/>
</dbReference>
<keyword evidence="2" id="KW-0963">Cytoplasm</keyword>
<dbReference type="AlphaFoldDB" id="A0A0N4ZT71"/>
<evidence type="ECO:0000256" key="1">
    <source>
        <dbReference type="ARBA" id="ARBA00006641"/>
    </source>
</evidence>
<dbReference type="Gene3D" id="3.40.630.20">
    <property type="entry name" value="Peptidase C15, pyroglutamyl peptidase I-like"/>
    <property type="match status" value="1"/>
</dbReference>
<dbReference type="Pfam" id="PF01470">
    <property type="entry name" value="Peptidase_C15"/>
    <property type="match status" value="1"/>
</dbReference>
<proteinExistence type="inferred from homology"/>
<name>A0A0N4ZT71_PARTI</name>
<dbReference type="GO" id="GO:0016920">
    <property type="term" value="F:pyroglutamyl-peptidase activity"/>
    <property type="evidence" value="ECO:0007669"/>
    <property type="project" value="InterPro"/>
</dbReference>
<dbReference type="GO" id="GO:0006508">
    <property type="term" value="P:proteolysis"/>
    <property type="evidence" value="ECO:0007669"/>
    <property type="project" value="UniProtKB-KW"/>
</dbReference>
<dbReference type="PANTHER" id="PTHR23402:SF1">
    <property type="entry name" value="PYROGLUTAMYL-PEPTIDASE I"/>
    <property type="match status" value="1"/>
</dbReference>
<evidence type="ECO:0000256" key="5">
    <source>
        <dbReference type="ARBA" id="ARBA00022807"/>
    </source>
</evidence>
<accession>A0A0N4ZT71</accession>
<sequence>MSRRKTNVLLTGYGPFNSILDNPSKALVSEIGKDFEDDPGSFDYNLETITFPVSYRSVSEEMKCYYETGNIDYFIHLGVNANSKYIILETEAEGYGYCLLDTEGNIPENKCCISYDPNAPQSLKSSLPLQKICSEMNAKNDFYPIMLSTDPGKFLCSFLYYQTLYHSSKSVFIHVPNVGQNDDSKFDDILITIRRIIDKIVCEGNELLNI</sequence>
<keyword evidence="3" id="KW-0645">Protease</keyword>
<dbReference type="InterPro" id="IPR036440">
    <property type="entry name" value="Peptidase_C15-like_sf"/>
</dbReference>
<dbReference type="PRINTS" id="PR00706">
    <property type="entry name" value="PYROGLUPTASE"/>
</dbReference>
<comment type="similarity">
    <text evidence="1">Belongs to the peptidase C15 family.</text>
</comment>
<evidence type="ECO:0000313" key="7">
    <source>
        <dbReference type="WBParaSite" id="PTRK_0001170100.1"/>
    </source>
</evidence>
<organism evidence="6 7">
    <name type="scientific">Parastrongyloides trichosuri</name>
    <name type="common">Possum-specific nematode worm</name>
    <dbReference type="NCBI Taxonomy" id="131310"/>
    <lineage>
        <taxon>Eukaryota</taxon>
        <taxon>Metazoa</taxon>
        <taxon>Ecdysozoa</taxon>
        <taxon>Nematoda</taxon>
        <taxon>Chromadorea</taxon>
        <taxon>Rhabditida</taxon>
        <taxon>Tylenchina</taxon>
        <taxon>Panagrolaimomorpha</taxon>
        <taxon>Strongyloidoidea</taxon>
        <taxon>Strongyloididae</taxon>
        <taxon>Parastrongyloides</taxon>
    </lineage>
</organism>
<keyword evidence="4" id="KW-0378">Hydrolase</keyword>
<evidence type="ECO:0000256" key="4">
    <source>
        <dbReference type="ARBA" id="ARBA00022801"/>
    </source>
</evidence>
<reference evidence="7" key="1">
    <citation type="submission" date="2017-02" db="UniProtKB">
        <authorList>
            <consortium name="WormBaseParasite"/>
        </authorList>
    </citation>
    <scope>IDENTIFICATION</scope>
</reference>
<keyword evidence="6" id="KW-1185">Reference proteome</keyword>
<evidence type="ECO:0000256" key="2">
    <source>
        <dbReference type="ARBA" id="ARBA00022490"/>
    </source>
</evidence>
<dbReference type="GO" id="GO:0005829">
    <property type="term" value="C:cytosol"/>
    <property type="evidence" value="ECO:0007669"/>
    <property type="project" value="InterPro"/>
</dbReference>
<protein>
    <submittedName>
        <fullName evidence="7">Peptidase C15, pyroglutamyl peptidase I-like protein</fullName>
    </submittedName>
</protein>
<dbReference type="WBParaSite" id="PTRK_0001170100.1">
    <property type="protein sequence ID" value="PTRK_0001170100.1"/>
    <property type="gene ID" value="PTRK_0001170100"/>
</dbReference>
<dbReference type="SUPFAM" id="SSF53182">
    <property type="entry name" value="Pyrrolidone carboxyl peptidase (pyroglutamate aminopeptidase)"/>
    <property type="match status" value="1"/>
</dbReference>
<evidence type="ECO:0000313" key="6">
    <source>
        <dbReference type="Proteomes" id="UP000038045"/>
    </source>
</evidence>